<name>M1K9L6_ENCCN</name>
<gene>
    <name evidence="2" type="ORF">ECU07_0670</name>
</gene>
<dbReference type="AlphaFoldDB" id="M1K9L6"/>
<accession>M1K9L6</accession>
<feature type="compositionally biased region" description="Basic and acidic residues" evidence="1">
    <location>
        <begin position="82"/>
        <end position="99"/>
    </location>
</feature>
<dbReference type="VEuPathDB" id="MicrosporidiaDB:AEWR_070620"/>
<proteinExistence type="predicted"/>
<evidence type="ECO:0000256" key="1">
    <source>
        <dbReference type="SAM" id="MobiDB-lite"/>
    </source>
</evidence>
<dbReference type="VEuPathDB" id="MicrosporidiaDB:M970_070620"/>
<sequence length="235" mass="27276">MKQGDIHKELEESVCWANAPPAPTPGMCYIEPQIKRDFTSFDGSLEKVIPRQLHTDLLDAMDIDFMKMVMDHIEALDTPGPEDPRDRHAMPRDQEKRGEVLERERIKKSMSRIFDYQKYIQESFEDVNTIIHPLDERIRVEEVYDLFPGPGGSDVIVQSDGIDFQKTSFSISEEESSRLFRKATMDDGRALTCSPQRVDNLLVFHVKNGHAYYSSISTLYRLQEYRKQKKGKEEK</sequence>
<feature type="region of interest" description="Disordered" evidence="1">
    <location>
        <begin position="76"/>
        <end position="99"/>
    </location>
</feature>
<dbReference type="VEuPathDB" id="MicrosporidiaDB:ECU07_0670"/>
<organism evidence="2">
    <name type="scientific">Encephalitozoon cuniculi</name>
    <name type="common">Microsporidian parasite</name>
    <dbReference type="NCBI Taxonomy" id="6035"/>
    <lineage>
        <taxon>Eukaryota</taxon>
        <taxon>Fungi</taxon>
        <taxon>Fungi incertae sedis</taxon>
        <taxon>Microsporidia</taxon>
        <taxon>Unikaryonidae</taxon>
        <taxon>Encephalitozoon</taxon>
    </lineage>
</organism>
<dbReference type="EMBL" id="KC513610">
    <property type="protein sequence ID" value="AGE95850.1"/>
    <property type="molecule type" value="Genomic_DNA"/>
</dbReference>
<evidence type="ECO:0000313" key="2">
    <source>
        <dbReference type="EMBL" id="AGE95850.1"/>
    </source>
</evidence>
<reference evidence="2" key="1">
    <citation type="journal article" date="2013" name="Eukaryot. Cell">
        <title>Extremely Reduced Levels of Heterozygosity in the Vertebrate Pathogen Encephalitozoon cuniculi.</title>
        <authorList>
            <person name="Selman M."/>
            <person name="Sak B."/>
            <person name="Kvac M."/>
            <person name="Farinelli L."/>
            <person name="Weiss L.M."/>
            <person name="Corradi N."/>
        </authorList>
    </citation>
    <scope>NUCLEOTIDE SEQUENCE</scope>
</reference>
<dbReference type="VEuPathDB" id="MicrosporidiaDB:AEWD_070630"/>
<dbReference type="VEuPathDB" id="MicrosporidiaDB:AEWQ_070630"/>
<protein>
    <submittedName>
        <fullName evidence="2">Uncharacterized protein</fullName>
    </submittedName>
</protein>